<keyword evidence="1" id="KW-0969">Cilium</keyword>
<name>A0ACC0J0P4_9ERIC</name>
<comment type="caution">
    <text evidence="1">The sequence shown here is derived from an EMBL/GenBank/DDBJ whole genome shotgun (WGS) entry which is preliminary data.</text>
</comment>
<keyword evidence="1" id="KW-0282">Flagellum</keyword>
<dbReference type="EMBL" id="CM045758">
    <property type="protein sequence ID" value="KAI8031540.1"/>
    <property type="molecule type" value="Genomic_DNA"/>
</dbReference>
<evidence type="ECO:0000313" key="1">
    <source>
        <dbReference type="EMBL" id="KAI8031540.1"/>
    </source>
</evidence>
<protein>
    <submittedName>
        <fullName evidence="1">Cilia- and flagella-associated protein 298</fullName>
    </submittedName>
</protein>
<keyword evidence="1" id="KW-0966">Cell projection</keyword>
<reference evidence="1 2" key="1">
    <citation type="journal article" date="2022" name="Plant J.">
        <title>Chromosome-level genome of Camellia lanceoleosa provides a valuable resource for understanding genome evolution and self-incompatibility.</title>
        <authorList>
            <person name="Gong W."/>
            <person name="Xiao S."/>
            <person name="Wang L."/>
            <person name="Liao Z."/>
            <person name="Chang Y."/>
            <person name="Mo W."/>
            <person name="Hu G."/>
            <person name="Li W."/>
            <person name="Zhao G."/>
            <person name="Zhu H."/>
            <person name="Hu X."/>
            <person name="Ji K."/>
            <person name="Xiang X."/>
            <person name="Song Q."/>
            <person name="Yuan D."/>
            <person name="Jin S."/>
            <person name="Zhang L."/>
        </authorList>
    </citation>
    <scope>NUCLEOTIDE SEQUENCE [LARGE SCALE GENOMIC DNA]</scope>
    <source>
        <strain evidence="1">SQ_2022a</strain>
    </source>
</reference>
<evidence type="ECO:0000313" key="2">
    <source>
        <dbReference type="Proteomes" id="UP001060215"/>
    </source>
</evidence>
<proteinExistence type="predicted"/>
<sequence length="181" mass="20442">MVRIQVKHGGDGGGDDLTEFLHDCPATSTTEEIARVLTQIANLQSTIQRLFLQLQPRFSLLHQHHQVTTLFRALSEAKSYVSQDQVLHNKPLVSSALKGHVKSIEREFSANYHIMGFPDSNLQQLLTDLELLQEDTVELLWAGKKLLRGKQLCDYIGKNEKTKIMLRLQAPSSHLAFNSVK</sequence>
<dbReference type="Proteomes" id="UP001060215">
    <property type="component" value="Chromosome 1"/>
</dbReference>
<keyword evidence="2" id="KW-1185">Reference proteome</keyword>
<gene>
    <name evidence="1" type="ORF">LOK49_LG01G00613</name>
</gene>
<accession>A0ACC0J0P4</accession>
<organism evidence="1 2">
    <name type="scientific">Camellia lanceoleosa</name>
    <dbReference type="NCBI Taxonomy" id="1840588"/>
    <lineage>
        <taxon>Eukaryota</taxon>
        <taxon>Viridiplantae</taxon>
        <taxon>Streptophyta</taxon>
        <taxon>Embryophyta</taxon>
        <taxon>Tracheophyta</taxon>
        <taxon>Spermatophyta</taxon>
        <taxon>Magnoliopsida</taxon>
        <taxon>eudicotyledons</taxon>
        <taxon>Gunneridae</taxon>
        <taxon>Pentapetalae</taxon>
        <taxon>asterids</taxon>
        <taxon>Ericales</taxon>
        <taxon>Theaceae</taxon>
        <taxon>Camellia</taxon>
    </lineage>
</organism>